<accession>A0A4U8Z0W9</accession>
<dbReference type="Proteomes" id="UP000294360">
    <property type="component" value="Chromosome"/>
</dbReference>
<evidence type="ECO:0000313" key="2">
    <source>
        <dbReference type="Proteomes" id="UP000294360"/>
    </source>
</evidence>
<name>A0A4U8Z0W9_METTU</name>
<sequence>MSLLRLARNWSLRRADHFNAPARAMPDRPVPHEKALAIGNWRMLIVVPHRRKILAHQSRRLERRPR</sequence>
<dbReference type="EMBL" id="LR536450">
    <property type="protein sequence ID" value="VFU08919.1"/>
    <property type="molecule type" value="Genomic_DNA"/>
</dbReference>
<organism evidence="1 2">
    <name type="scientific">Methylocella tundrae</name>
    <dbReference type="NCBI Taxonomy" id="227605"/>
    <lineage>
        <taxon>Bacteria</taxon>
        <taxon>Pseudomonadati</taxon>
        <taxon>Pseudomonadota</taxon>
        <taxon>Alphaproteobacteria</taxon>
        <taxon>Hyphomicrobiales</taxon>
        <taxon>Beijerinckiaceae</taxon>
        <taxon>Methylocella</taxon>
    </lineage>
</organism>
<proteinExistence type="predicted"/>
<dbReference type="KEGG" id="mtun:MTUNDRAET4_2026"/>
<dbReference type="AlphaFoldDB" id="A0A4U8Z0W9"/>
<gene>
    <name evidence="1" type="ORF">MTUNDRAET4_2026</name>
</gene>
<reference evidence="1 2" key="1">
    <citation type="submission" date="2019-03" db="EMBL/GenBank/DDBJ databases">
        <authorList>
            <person name="Kox A.R. M."/>
        </authorList>
    </citation>
    <scope>NUCLEOTIDE SEQUENCE [LARGE SCALE GENOMIC DNA]</scope>
    <source>
        <strain evidence="1">MTUNDRAET4 annotated genome</strain>
    </source>
</reference>
<evidence type="ECO:0000313" key="1">
    <source>
        <dbReference type="EMBL" id="VFU08919.1"/>
    </source>
</evidence>
<protein>
    <submittedName>
        <fullName evidence="1">Uncharacterized protein</fullName>
    </submittedName>
</protein>